<evidence type="ECO:0000256" key="3">
    <source>
        <dbReference type="ARBA" id="ARBA00007614"/>
    </source>
</evidence>
<comment type="caution">
    <text evidence="11">Lacks conserved residue(s) required for the propagation of feature annotation.</text>
</comment>
<dbReference type="NCBIfam" id="TIGR02075">
    <property type="entry name" value="pyrH_bact"/>
    <property type="match status" value="1"/>
</dbReference>
<comment type="subcellular location">
    <subcellularLocation>
        <location evidence="1 11">Cytoplasm</location>
    </subcellularLocation>
</comment>
<comment type="subunit">
    <text evidence="11">Homohexamer.</text>
</comment>
<sequence>MGGEVFSSKENVIDKGSLEFITRELQEGLATGTALGIVVGGGNVFRGQRASDLGMDRVTGDYIGMLGTMIDSLALQDSLVQKGIRAKVMSAIEMSPISERFAKEKAICHLEQGYVLIFSCGTGNPYFTTDTAASLRAVEVEADVLLKGTKVNGVYSDDPMKDPQARRFGRLCYLDVLTKRLGVMDATAVSLCMDHKLPVIVFDIYKRGNLRRVLSGEDVGTLITD</sequence>
<feature type="binding site" evidence="11">
    <location>
        <position position="61"/>
    </location>
    <ligand>
        <name>UMP</name>
        <dbReference type="ChEBI" id="CHEBI:57865"/>
    </ligand>
</feature>
<evidence type="ECO:0000313" key="13">
    <source>
        <dbReference type="EMBL" id="KPJ51185.1"/>
    </source>
</evidence>
<protein>
    <recommendedName>
        <fullName evidence="11">Uridylate kinase</fullName>
        <shortName evidence="11">UK</shortName>
        <ecNumber evidence="11">2.7.4.22</ecNumber>
    </recommendedName>
    <alternativeName>
        <fullName evidence="11">Uridine monophosphate kinase</fullName>
        <shortName evidence="11">UMP kinase</shortName>
        <shortName evidence="11">UMPK</shortName>
    </alternativeName>
</protein>
<keyword evidence="5 11" id="KW-0808">Transferase</keyword>
<dbReference type="InterPro" id="IPR001048">
    <property type="entry name" value="Asp/Glu/Uridylate_kinase"/>
</dbReference>
<dbReference type="Proteomes" id="UP000051124">
    <property type="component" value="Unassembled WGS sequence"/>
</dbReference>
<comment type="caution">
    <text evidence="13">The sequence shown here is derived from an EMBL/GenBank/DDBJ whole genome shotgun (WGS) entry which is preliminary data.</text>
</comment>
<comment type="activity regulation">
    <text evidence="11">Inhibited by UTP.</text>
</comment>
<evidence type="ECO:0000256" key="5">
    <source>
        <dbReference type="ARBA" id="ARBA00022679"/>
    </source>
</evidence>
<gene>
    <name evidence="11 13" type="primary">pyrH</name>
    <name evidence="13" type="ORF">AMJ40_00735</name>
</gene>
<organism evidence="13 14">
    <name type="scientific">candidate division TA06 bacterium DG_26</name>
    <dbReference type="NCBI Taxonomy" id="1703771"/>
    <lineage>
        <taxon>Bacteria</taxon>
        <taxon>Bacteria division TA06</taxon>
    </lineage>
</organism>
<evidence type="ECO:0000313" key="14">
    <source>
        <dbReference type="Proteomes" id="UP000051124"/>
    </source>
</evidence>
<evidence type="ECO:0000256" key="11">
    <source>
        <dbReference type="HAMAP-Rule" id="MF_01220"/>
    </source>
</evidence>
<feature type="domain" description="Aspartate/glutamate/uridylate kinase" evidence="12">
    <location>
        <begin position="2"/>
        <end position="203"/>
    </location>
</feature>
<name>A0A0S7WM11_UNCT6</name>
<dbReference type="Pfam" id="PF00696">
    <property type="entry name" value="AA_kinase"/>
    <property type="match status" value="1"/>
</dbReference>
<dbReference type="HAMAP" id="MF_01220_B">
    <property type="entry name" value="PyrH_B"/>
    <property type="match status" value="1"/>
</dbReference>
<comment type="pathway">
    <text evidence="2 11">Pyrimidine metabolism; CTP biosynthesis via de novo pathway; UDP from UMP (UMPK route): step 1/1.</text>
</comment>
<evidence type="ECO:0000256" key="4">
    <source>
        <dbReference type="ARBA" id="ARBA00022490"/>
    </source>
</evidence>
<dbReference type="PATRIC" id="fig|1703771.3.peg.1386"/>
<proteinExistence type="inferred from homology"/>
<dbReference type="EC" id="2.7.4.22" evidence="11"/>
<dbReference type="PANTHER" id="PTHR42833:SF4">
    <property type="entry name" value="URIDYLATE KINASE PUMPKIN, CHLOROPLASTIC"/>
    <property type="match status" value="1"/>
</dbReference>
<dbReference type="PIRSF" id="PIRSF005650">
    <property type="entry name" value="Uridylate_kin"/>
    <property type="match status" value="1"/>
</dbReference>
<dbReference type="GO" id="GO:0033862">
    <property type="term" value="F:UMP kinase activity"/>
    <property type="evidence" value="ECO:0007669"/>
    <property type="project" value="UniProtKB-EC"/>
</dbReference>
<feature type="binding site" evidence="11">
    <location>
        <begin position="122"/>
        <end position="129"/>
    </location>
    <ligand>
        <name>UMP</name>
        <dbReference type="ChEBI" id="CHEBI:57865"/>
    </ligand>
</feature>
<dbReference type="InterPro" id="IPR011817">
    <property type="entry name" value="Uridylate_kinase"/>
</dbReference>
<dbReference type="PANTHER" id="PTHR42833">
    <property type="entry name" value="URIDYLATE KINASE"/>
    <property type="match status" value="1"/>
</dbReference>
<keyword evidence="8 11" id="KW-0067">ATP-binding</keyword>
<dbReference type="AlphaFoldDB" id="A0A0S7WM11"/>
<dbReference type="UniPathway" id="UPA00159">
    <property type="reaction ID" value="UER00275"/>
</dbReference>
<evidence type="ECO:0000256" key="7">
    <source>
        <dbReference type="ARBA" id="ARBA00022777"/>
    </source>
</evidence>
<feature type="binding site" evidence="11">
    <location>
        <position position="155"/>
    </location>
    <ligand>
        <name>ATP</name>
        <dbReference type="ChEBI" id="CHEBI:30616"/>
    </ligand>
</feature>
<dbReference type="FunFam" id="3.40.1160.10:FF:000001">
    <property type="entry name" value="Uridylate kinase"/>
    <property type="match status" value="1"/>
</dbReference>
<keyword evidence="9 11" id="KW-0665">Pyrimidine biosynthesis</keyword>
<dbReference type="GO" id="GO:0005737">
    <property type="term" value="C:cytoplasm"/>
    <property type="evidence" value="ECO:0007669"/>
    <property type="project" value="UniProtKB-SubCell"/>
</dbReference>
<dbReference type="EMBL" id="LIZT01000005">
    <property type="protein sequence ID" value="KPJ51185.1"/>
    <property type="molecule type" value="Genomic_DNA"/>
</dbReference>
<feature type="binding site" evidence="11">
    <location>
        <position position="42"/>
    </location>
    <ligand>
        <name>ATP</name>
        <dbReference type="ChEBI" id="CHEBI:30616"/>
    </ligand>
</feature>
<evidence type="ECO:0000256" key="8">
    <source>
        <dbReference type="ARBA" id="ARBA00022840"/>
    </source>
</evidence>
<dbReference type="Gene3D" id="3.40.1160.10">
    <property type="entry name" value="Acetylglutamate kinase-like"/>
    <property type="match status" value="1"/>
</dbReference>
<feature type="binding site" evidence="11">
    <location>
        <position position="46"/>
    </location>
    <ligand>
        <name>ATP</name>
        <dbReference type="ChEBI" id="CHEBI:30616"/>
    </ligand>
</feature>
<evidence type="ECO:0000256" key="9">
    <source>
        <dbReference type="ARBA" id="ARBA00022975"/>
    </source>
</evidence>
<feature type="binding site" evidence="11">
    <location>
        <position position="41"/>
    </location>
    <ligand>
        <name>UMP</name>
        <dbReference type="ChEBI" id="CHEBI:57865"/>
    </ligand>
</feature>
<dbReference type="InterPro" id="IPR015963">
    <property type="entry name" value="Uridylate_kinase_bac"/>
</dbReference>
<evidence type="ECO:0000256" key="6">
    <source>
        <dbReference type="ARBA" id="ARBA00022741"/>
    </source>
</evidence>
<comment type="function">
    <text evidence="11">Catalyzes the reversible phosphorylation of UMP to UDP.</text>
</comment>
<dbReference type="GO" id="GO:0006225">
    <property type="term" value="P:UDP biosynthetic process"/>
    <property type="evidence" value="ECO:0007669"/>
    <property type="project" value="TreeGrafter"/>
</dbReference>
<keyword evidence="7 11" id="KW-0418">Kinase</keyword>
<comment type="catalytic activity">
    <reaction evidence="10 11">
        <text>UMP + ATP = UDP + ADP</text>
        <dbReference type="Rhea" id="RHEA:24400"/>
        <dbReference type="ChEBI" id="CHEBI:30616"/>
        <dbReference type="ChEBI" id="CHEBI:57865"/>
        <dbReference type="ChEBI" id="CHEBI:58223"/>
        <dbReference type="ChEBI" id="CHEBI:456216"/>
        <dbReference type="EC" id="2.7.4.22"/>
    </reaction>
</comment>
<dbReference type="GO" id="GO:0005524">
    <property type="term" value="F:ATP binding"/>
    <property type="evidence" value="ECO:0007669"/>
    <property type="project" value="UniProtKB-KW"/>
</dbReference>
<dbReference type="CDD" id="cd04254">
    <property type="entry name" value="AAK_UMPK-PyrH-Ec"/>
    <property type="match status" value="1"/>
</dbReference>
<comment type="similarity">
    <text evidence="3 11">Belongs to the UMP kinase family.</text>
</comment>
<keyword evidence="6 11" id="KW-0547">Nucleotide-binding</keyword>
<keyword evidence="4 11" id="KW-0963">Cytoplasm</keyword>
<evidence type="ECO:0000256" key="1">
    <source>
        <dbReference type="ARBA" id="ARBA00004496"/>
    </source>
</evidence>
<evidence type="ECO:0000256" key="2">
    <source>
        <dbReference type="ARBA" id="ARBA00004791"/>
    </source>
</evidence>
<accession>A0A0S7WM11</accession>
<feature type="binding site" evidence="11">
    <location>
        <position position="149"/>
    </location>
    <ligand>
        <name>ATP</name>
        <dbReference type="ChEBI" id="CHEBI:30616"/>
    </ligand>
</feature>
<evidence type="ECO:0000256" key="10">
    <source>
        <dbReference type="ARBA" id="ARBA00047767"/>
    </source>
</evidence>
<feature type="binding site" evidence="11">
    <location>
        <position position="158"/>
    </location>
    <ligand>
        <name>ATP</name>
        <dbReference type="ChEBI" id="CHEBI:30616"/>
    </ligand>
</feature>
<dbReference type="InterPro" id="IPR036393">
    <property type="entry name" value="AceGlu_kinase-like_sf"/>
</dbReference>
<dbReference type="SUPFAM" id="SSF53633">
    <property type="entry name" value="Carbamate kinase-like"/>
    <property type="match status" value="1"/>
</dbReference>
<reference evidence="13 14" key="1">
    <citation type="journal article" date="2015" name="Microbiome">
        <title>Genomic resolution of linkages in carbon, nitrogen, and sulfur cycling among widespread estuary sediment bacteria.</title>
        <authorList>
            <person name="Baker B.J."/>
            <person name="Lazar C.S."/>
            <person name="Teske A.P."/>
            <person name="Dick G.J."/>
        </authorList>
    </citation>
    <scope>NUCLEOTIDE SEQUENCE [LARGE SCALE GENOMIC DNA]</scope>
    <source>
        <strain evidence="13">DG_26</strain>
    </source>
</reference>
<evidence type="ECO:0000259" key="12">
    <source>
        <dbReference type="Pfam" id="PF00696"/>
    </source>
</evidence>
<dbReference type="GO" id="GO:0044210">
    <property type="term" value="P:'de novo' CTP biosynthetic process"/>
    <property type="evidence" value="ECO:0007669"/>
    <property type="project" value="UniProtKB-UniRule"/>
</dbReference>